<dbReference type="AlphaFoldDB" id="A0A8H3I9K3"/>
<dbReference type="OrthoDB" id="153074at2759"/>
<keyword evidence="4" id="KW-1185">Reference proteome</keyword>
<protein>
    <recommendedName>
        <fullName evidence="5">Short-chain dehydrogenase</fullName>
    </recommendedName>
</protein>
<dbReference type="Gene3D" id="3.40.50.720">
    <property type="entry name" value="NAD(P)-binding Rossmann-like Domain"/>
    <property type="match status" value="1"/>
</dbReference>
<dbReference type="PANTHER" id="PTHR43008">
    <property type="entry name" value="BENZIL REDUCTASE"/>
    <property type="match status" value="1"/>
</dbReference>
<proteinExistence type="inferred from homology"/>
<comment type="caution">
    <text evidence="3">The sequence shown here is derived from an EMBL/GenBank/DDBJ whole genome shotgun (WGS) entry which is preliminary data.</text>
</comment>
<dbReference type="Pfam" id="PF00106">
    <property type="entry name" value="adh_short"/>
    <property type="match status" value="1"/>
</dbReference>
<keyword evidence="2" id="KW-0560">Oxidoreductase</keyword>
<dbReference type="EMBL" id="CAJPDR010000040">
    <property type="protein sequence ID" value="CAF9910118.1"/>
    <property type="molecule type" value="Genomic_DNA"/>
</dbReference>
<name>A0A8H3I9K3_9LECA</name>
<dbReference type="PRINTS" id="PR00081">
    <property type="entry name" value="GDHRDH"/>
</dbReference>
<reference evidence="3" key="1">
    <citation type="submission" date="2021-03" db="EMBL/GenBank/DDBJ databases">
        <authorList>
            <person name="Tagirdzhanova G."/>
        </authorList>
    </citation>
    <scope>NUCLEOTIDE SEQUENCE</scope>
</reference>
<dbReference type="InterPro" id="IPR002347">
    <property type="entry name" value="SDR_fam"/>
</dbReference>
<dbReference type="InterPro" id="IPR036291">
    <property type="entry name" value="NAD(P)-bd_dom_sf"/>
</dbReference>
<evidence type="ECO:0008006" key="5">
    <source>
        <dbReference type="Google" id="ProtNLM"/>
    </source>
</evidence>
<dbReference type="Proteomes" id="UP000664203">
    <property type="component" value="Unassembled WGS sequence"/>
</dbReference>
<evidence type="ECO:0000313" key="3">
    <source>
        <dbReference type="EMBL" id="CAF9910118.1"/>
    </source>
</evidence>
<dbReference type="GO" id="GO:0050664">
    <property type="term" value="F:oxidoreductase activity, acting on NAD(P)H, oxygen as acceptor"/>
    <property type="evidence" value="ECO:0007669"/>
    <property type="project" value="TreeGrafter"/>
</dbReference>
<organism evidence="3 4">
    <name type="scientific">Alectoria fallacina</name>
    <dbReference type="NCBI Taxonomy" id="1903189"/>
    <lineage>
        <taxon>Eukaryota</taxon>
        <taxon>Fungi</taxon>
        <taxon>Dikarya</taxon>
        <taxon>Ascomycota</taxon>
        <taxon>Pezizomycotina</taxon>
        <taxon>Lecanoromycetes</taxon>
        <taxon>OSLEUM clade</taxon>
        <taxon>Lecanoromycetidae</taxon>
        <taxon>Lecanorales</taxon>
        <taxon>Lecanorineae</taxon>
        <taxon>Parmeliaceae</taxon>
        <taxon>Alectoria</taxon>
    </lineage>
</organism>
<dbReference type="SUPFAM" id="SSF51735">
    <property type="entry name" value="NAD(P)-binding Rossmann-fold domains"/>
    <property type="match status" value="1"/>
</dbReference>
<dbReference type="PANTHER" id="PTHR43008:SF8">
    <property type="entry name" value="BENZIL REDUCTASE ((S)-BENZOIN FORMING) IRC24"/>
    <property type="match status" value="1"/>
</dbReference>
<evidence type="ECO:0000256" key="1">
    <source>
        <dbReference type="ARBA" id="ARBA00006484"/>
    </source>
</evidence>
<dbReference type="GO" id="GO:0016616">
    <property type="term" value="F:oxidoreductase activity, acting on the CH-OH group of donors, NAD or NADP as acceptor"/>
    <property type="evidence" value="ECO:0007669"/>
    <property type="project" value="UniProtKB-ARBA"/>
</dbReference>
<comment type="similarity">
    <text evidence="1">Belongs to the short-chain dehydrogenases/reductases (SDR) family.</text>
</comment>
<gene>
    <name evidence="3" type="ORF">ALECFALPRED_006287</name>
</gene>
<accession>A0A8H3I9K3</accession>
<evidence type="ECO:0000256" key="2">
    <source>
        <dbReference type="ARBA" id="ARBA00023002"/>
    </source>
</evidence>
<evidence type="ECO:0000313" key="4">
    <source>
        <dbReference type="Proteomes" id="UP000664203"/>
    </source>
</evidence>
<sequence length="131" mass="14271">MAKTIIVTGASKGIGAAIAELLLEKSHNVVLIARTEQPLEELRKRYPEQVLVLAGNLGDLSLAWKAVDSALARFETLDGLIINHGMMDPVTKIETSDIGEWKELFDVNFFSAVAFVSIEKTETVLSLTETG</sequence>